<dbReference type="InterPro" id="IPR011130">
    <property type="entry name" value="SecA_preprotein_X-link_dom"/>
</dbReference>
<dbReference type="PROSITE" id="PS01312">
    <property type="entry name" value="SECA"/>
    <property type="match status" value="1"/>
</dbReference>
<evidence type="ECO:0000313" key="20">
    <source>
        <dbReference type="EMBL" id="HGT37783.1"/>
    </source>
</evidence>
<feature type="binding site" evidence="15">
    <location>
        <position position="523"/>
    </location>
    <ligand>
        <name>ATP</name>
        <dbReference type="ChEBI" id="CHEBI:30616"/>
    </ligand>
</feature>
<dbReference type="SMART" id="SM00958">
    <property type="entry name" value="SecA_PP_bind"/>
    <property type="match status" value="1"/>
</dbReference>
<dbReference type="Gene3D" id="3.10.450.50">
    <property type="match status" value="1"/>
</dbReference>
<evidence type="ECO:0000256" key="2">
    <source>
        <dbReference type="ARBA" id="ARBA00004170"/>
    </source>
</evidence>
<keyword evidence="5 15" id="KW-1003">Cell membrane</keyword>
<dbReference type="SUPFAM" id="SSF81767">
    <property type="entry name" value="Pre-protein crosslinking domain of SecA"/>
    <property type="match status" value="1"/>
</dbReference>
<dbReference type="EC" id="7.4.2.8" evidence="15"/>
<dbReference type="HAMAP" id="MF_01382">
    <property type="entry name" value="SecA"/>
    <property type="match status" value="1"/>
</dbReference>
<comment type="catalytic activity">
    <reaction evidence="15">
        <text>ATP + H2O + cellular proteinSide 1 = ADP + phosphate + cellular proteinSide 2.</text>
        <dbReference type="EC" id="7.4.2.8"/>
    </reaction>
</comment>
<dbReference type="InterPro" id="IPR036670">
    <property type="entry name" value="SecA_X-link_sf"/>
</dbReference>
<dbReference type="CDD" id="cd17928">
    <property type="entry name" value="DEXDc_SecA"/>
    <property type="match status" value="1"/>
</dbReference>
<feature type="domain" description="Helicase ATP-binding" evidence="18">
    <location>
        <begin position="119"/>
        <end position="276"/>
    </location>
</feature>
<dbReference type="FunFam" id="3.40.50.300:FF:000246">
    <property type="entry name" value="Preprotein translocase subunit SecA"/>
    <property type="match status" value="1"/>
</dbReference>
<evidence type="ECO:0000256" key="7">
    <source>
        <dbReference type="ARBA" id="ARBA00022723"/>
    </source>
</evidence>
<gene>
    <name evidence="15 20" type="primary">secA</name>
    <name evidence="20" type="ORF">ENS64_00720</name>
</gene>
<evidence type="ECO:0000256" key="9">
    <source>
        <dbReference type="ARBA" id="ARBA00022833"/>
    </source>
</evidence>
<dbReference type="Gene3D" id="1.10.3060.10">
    <property type="entry name" value="Helical scaffold and wing domains of SecA"/>
    <property type="match status" value="2"/>
</dbReference>
<evidence type="ECO:0000256" key="3">
    <source>
        <dbReference type="ARBA" id="ARBA00007650"/>
    </source>
</evidence>
<feature type="compositionally biased region" description="Basic residues" evidence="17">
    <location>
        <begin position="1192"/>
        <end position="1202"/>
    </location>
</feature>
<evidence type="ECO:0000256" key="13">
    <source>
        <dbReference type="ARBA" id="ARBA00023010"/>
    </source>
</evidence>
<dbReference type="PANTHER" id="PTHR30612:SF0">
    <property type="entry name" value="CHLOROPLAST PROTEIN-TRANSPORTING ATPASE"/>
    <property type="match status" value="1"/>
</dbReference>
<dbReference type="SMART" id="SM00957">
    <property type="entry name" value="SecA_DEAD"/>
    <property type="match status" value="1"/>
</dbReference>
<dbReference type="PRINTS" id="PR00906">
    <property type="entry name" value="SECA"/>
</dbReference>
<evidence type="ECO:0000256" key="12">
    <source>
        <dbReference type="ARBA" id="ARBA00022967"/>
    </source>
</evidence>
<keyword evidence="8 15" id="KW-0547">Nucleotide-binding</keyword>
<evidence type="ECO:0000256" key="10">
    <source>
        <dbReference type="ARBA" id="ARBA00022840"/>
    </source>
</evidence>
<dbReference type="NCBIfam" id="TIGR00963">
    <property type="entry name" value="secA"/>
    <property type="match status" value="1"/>
</dbReference>
<organism evidence="20">
    <name type="scientific">Schlesneria paludicola</name>
    <dbReference type="NCBI Taxonomy" id="360056"/>
    <lineage>
        <taxon>Bacteria</taxon>
        <taxon>Pseudomonadati</taxon>
        <taxon>Planctomycetota</taxon>
        <taxon>Planctomycetia</taxon>
        <taxon>Planctomycetales</taxon>
        <taxon>Planctomycetaceae</taxon>
        <taxon>Schlesneria</taxon>
    </lineage>
</organism>
<feature type="domain" description="SecA family profile" evidence="19">
    <location>
        <begin position="33"/>
        <end position="644"/>
    </location>
</feature>
<dbReference type="PROSITE" id="PS51196">
    <property type="entry name" value="SECA_MOTOR_DEAD"/>
    <property type="match status" value="1"/>
</dbReference>
<dbReference type="InterPro" id="IPR014001">
    <property type="entry name" value="Helicase_ATP-bd"/>
</dbReference>
<evidence type="ECO:0000256" key="1">
    <source>
        <dbReference type="ARBA" id="ARBA00001947"/>
    </source>
</evidence>
<evidence type="ECO:0000256" key="4">
    <source>
        <dbReference type="ARBA" id="ARBA00022448"/>
    </source>
</evidence>
<evidence type="ECO:0000256" key="5">
    <source>
        <dbReference type="ARBA" id="ARBA00022475"/>
    </source>
</evidence>
<dbReference type="EMBL" id="DSVQ01000003">
    <property type="protein sequence ID" value="HGT37783.1"/>
    <property type="molecule type" value="Genomic_DNA"/>
</dbReference>
<comment type="cofactor">
    <cofactor evidence="1">
        <name>Zn(2+)</name>
        <dbReference type="ChEBI" id="CHEBI:29105"/>
    </cofactor>
</comment>
<dbReference type="AlphaFoldDB" id="A0A7C4QLZ8"/>
<evidence type="ECO:0000259" key="18">
    <source>
        <dbReference type="PROSITE" id="PS51192"/>
    </source>
</evidence>
<keyword evidence="4 15" id="KW-0813">Transport</keyword>
<dbReference type="GO" id="GO:0031522">
    <property type="term" value="C:cell envelope Sec protein transport complex"/>
    <property type="evidence" value="ECO:0007669"/>
    <property type="project" value="TreeGrafter"/>
</dbReference>
<keyword evidence="13 15" id="KW-0811">Translocation</keyword>
<dbReference type="PROSITE" id="PS51192">
    <property type="entry name" value="HELICASE_ATP_BIND_1"/>
    <property type="match status" value="1"/>
</dbReference>
<feature type="binding site" evidence="15">
    <location>
        <begin position="135"/>
        <end position="139"/>
    </location>
    <ligand>
        <name>ATP</name>
        <dbReference type="ChEBI" id="CHEBI:30616"/>
    </ligand>
</feature>
<evidence type="ECO:0000256" key="15">
    <source>
        <dbReference type="HAMAP-Rule" id="MF_01382"/>
    </source>
</evidence>
<feature type="region of interest" description="Disordered" evidence="17">
    <location>
        <begin position="1136"/>
        <end position="1202"/>
    </location>
</feature>
<dbReference type="Gene3D" id="3.90.1440.10">
    <property type="entry name" value="SecA, preprotein cross-linking domain"/>
    <property type="match status" value="1"/>
</dbReference>
<dbReference type="InterPro" id="IPR004027">
    <property type="entry name" value="SEC_C_motif"/>
</dbReference>
<proteinExistence type="inferred from homology"/>
<dbReference type="InterPro" id="IPR014018">
    <property type="entry name" value="SecA_motor_DEAD"/>
</dbReference>
<dbReference type="GO" id="GO:0005524">
    <property type="term" value="F:ATP binding"/>
    <property type="evidence" value="ECO:0007669"/>
    <property type="project" value="UniProtKB-UniRule"/>
</dbReference>
<dbReference type="CDD" id="cd18803">
    <property type="entry name" value="SF2_C_secA"/>
    <property type="match status" value="1"/>
</dbReference>
<dbReference type="PANTHER" id="PTHR30612">
    <property type="entry name" value="SECA INNER MEMBRANE COMPONENT OF SEC PROTEIN SECRETION SYSTEM"/>
    <property type="match status" value="1"/>
</dbReference>
<keyword evidence="10 15" id="KW-0067">ATP-binding</keyword>
<dbReference type="GO" id="GO:0046872">
    <property type="term" value="F:metal ion binding"/>
    <property type="evidence" value="ECO:0007669"/>
    <property type="project" value="UniProtKB-KW"/>
</dbReference>
<dbReference type="GO" id="GO:0065002">
    <property type="term" value="P:intracellular protein transmembrane transport"/>
    <property type="evidence" value="ECO:0007669"/>
    <property type="project" value="UniProtKB-UniRule"/>
</dbReference>
<protein>
    <recommendedName>
        <fullName evidence="15 16">Protein translocase subunit SecA</fullName>
        <ecNumber evidence="15">7.4.2.8</ecNumber>
    </recommendedName>
</protein>
<dbReference type="GO" id="GO:0008564">
    <property type="term" value="F:protein-exporting ATPase activity"/>
    <property type="evidence" value="ECO:0007669"/>
    <property type="project" value="UniProtKB-EC"/>
</dbReference>
<comment type="function">
    <text evidence="15">Part of the Sec protein translocase complex. Interacts with the SecYEG preprotein conducting channel. Has a central role in coupling the hydrolysis of ATP to the transfer of proteins into and across the cell membrane, serving as an ATP-driven molecular motor driving the stepwise translocation of polypeptide chains across the membrane.</text>
</comment>
<keyword evidence="9" id="KW-0862">Zinc</keyword>
<evidence type="ECO:0000259" key="19">
    <source>
        <dbReference type="PROSITE" id="PS51196"/>
    </source>
</evidence>
<evidence type="ECO:0000256" key="17">
    <source>
        <dbReference type="SAM" id="MobiDB-lite"/>
    </source>
</evidence>
<dbReference type="SUPFAM" id="SSF81886">
    <property type="entry name" value="Helical scaffold and wing domains of SecA"/>
    <property type="match status" value="2"/>
</dbReference>
<dbReference type="Pfam" id="PF01043">
    <property type="entry name" value="SecA_PP_bind"/>
    <property type="match status" value="1"/>
</dbReference>
<dbReference type="Gene3D" id="3.40.50.300">
    <property type="entry name" value="P-loop containing nucleotide triphosphate hydrolases"/>
    <property type="match status" value="2"/>
</dbReference>
<evidence type="ECO:0000256" key="16">
    <source>
        <dbReference type="RuleBase" id="RU003874"/>
    </source>
</evidence>
<dbReference type="InterPro" id="IPR027417">
    <property type="entry name" value="P-loop_NTPase"/>
</dbReference>
<comment type="subunit">
    <text evidence="15">Monomer and homodimer. Part of the essential Sec protein translocation apparatus which comprises SecA, SecYEG and auxiliary proteins SecDF. Other proteins may also be involved.</text>
</comment>
<evidence type="ECO:0000256" key="6">
    <source>
        <dbReference type="ARBA" id="ARBA00022490"/>
    </source>
</evidence>
<dbReference type="FunFam" id="3.40.50.300:FF:000113">
    <property type="entry name" value="Preprotein translocase subunit SecA"/>
    <property type="match status" value="1"/>
</dbReference>
<keyword evidence="7" id="KW-0479">Metal-binding</keyword>
<sequence>MEILERVGDVLNAGLVRAERFITNLFGSSNERRVQKVGFVRDKQGQTSIVPGSVLDRINQLEPVFQAKSDAELKALASIYRERLRDGESLDHLLPEAFAAVREAGVRYLKMRHYDVQMVGGYFLHQGMIAEMSTGEGKTLVATLPAFLNALAGHVHVVTVNDYLARRDMEWMGPVYMGLGLTVGAIQSQMDNPTRKAAYACDITYGTNNEFGFDYLRDNMKWRREDQVQGPLDYAIVDEIDNILIDEARTPLIISGPATDDVSKYPRANKIALQLQRDVHFEVKEKEHTCHLTEEGVRYAEELAGVESFYTAGNMEWPHLIDNALKAHHLYKRDVNYIVENGEVIIIDEHTGRKMIGRQWSDGLHQAVEAKEGVRIKEETQTYATITLQNFFKLYKKLSGMTGTAMTEAAEFWKIYKLDVVNVPTNRPNRRVDYPDAVYRTMKEKWDAVVEEIKEVHATGRPVLVGTVSIENSELLSHKLAKWGIPHNVLNAKHHEREAEIIAQAGRKSAVTVATNMAGRGTDIILGGNPEYLAWDELKHKYASRLHVPKAEWDETTRRIAEREGMAAEGREVAALGGLHVVGTERHDSRRIDLQLRGRAARQGDPGSSRFFLSLEDDLMRKFAGEWVKNALAWMGMQEGERIESRMVTNRIEGAQKKVEERHFEMRKHLLEYDEVMDEQRKRVYGYRQSLLEGSDCRSRILDMIDRQLARWTAHFLSPNYPWETVVAWSEQQLGVDVEVGDVRGMTVEQCKEYLLSEGERQADALIQEKIEENLPEDVDDRERNWNAMARWANVHFKLNLTDRDLKKIGLENLHQHLYDLAREAIARWDLKPLEVFLAPEWGRRSLANWVHQQYGIPADPQDYVGLAPDDAAQVIRRRIHEFYRRKEIEFPVTVGLTRFMSDHPAMGAARYDREGLVRWAEARFQTRLWDDAISERPKHWFAQQLLACSEKFLDRGNAVLQEFERRLDAVFGDDLPERNGKGAPHGKGTADERPKDVAALRSLIDWANQEFQAQLNVDHYLKAPREIVHRDILLKYELYYRPELYQTERTLILDVLDNAWKEHLYYMDHLRAGIGLVGYAQKDPKVEYRREGMKAFDQMWDRIAGQVTGAIFRVETQSPEYVGSLWQITAATHAAPVDDSPAPPGAAPHGGNGRDGGSKLEPGQSAKAVEPIRNFGQKVGRNDPCPCGSGKKYKKCHGAHG</sequence>
<keyword evidence="12 15" id="KW-1278">Translocase</keyword>
<dbReference type="NCBIfam" id="NF009538">
    <property type="entry name" value="PRK12904.1"/>
    <property type="match status" value="1"/>
</dbReference>
<reference evidence="20" key="1">
    <citation type="journal article" date="2020" name="mSystems">
        <title>Genome- and Community-Level Interaction Insights into Carbon Utilization and Element Cycling Functions of Hydrothermarchaeota in Hydrothermal Sediment.</title>
        <authorList>
            <person name="Zhou Z."/>
            <person name="Liu Y."/>
            <person name="Xu W."/>
            <person name="Pan J."/>
            <person name="Luo Z.H."/>
            <person name="Li M."/>
        </authorList>
    </citation>
    <scope>NUCLEOTIDE SEQUENCE [LARGE SCALE GENOMIC DNA]</scope>
    <source>
        <strain evidence="20">SpSt-508</strain>
    </source>
</reference>
<evidence type="ECO:0000256" key="14">
    <source>
        <dbReference type="ARBA" id="ARBA00023136"/>
    </source>
</evidence>
<keyword evidence="11 15" id="KW-0653">Protein transport</keyword>
<keyword evidence="14 15" id="KW-0472">Membrane</keyword>
<feature type="binding site" evidence="15">
    <location>
        <position position="117"/>
    </location>
    <ligand>
        <name>ATP</name>
        <dbReference type="ChEBI" id="CHEBI:30616"/>
    </ligand>
</feature>
<dbReference type="GO" id="GO:0005829">
    <property type="term" value="C:cytosol"/>
    <property type="evidence" value="ECO:0007669"/>
    <property type="project" value="TreeGrafter"/>
</dbReference>
<dbReference type="Pfam" id="PF07516">
    <property type="entry name" value="SecA_SW"/>
    <property type="match status" value="2"/>
</dbReference>
<dbReference type="InterPro" id="IPR020937">
    <property type="entry name" value="SecA_CS"/>
</dbReference>
<dbReference type="Pfam" id="PF02810">
    <property type="entry name" value="SEC-C"/>
    <property type="match status" value="1"/>
</dbReference>
<dbReference type="GO" id="GO:0006605">
    <property type="term" value="P:protein targeting"/>
    <property type="evidence" value="ECO:0007669"/>
    <property type="project" value="UniProtKB-UniRule"/>
</dbReference>
<name>A0A7C4QLZ8_9PLAN</name>
<dbReference type="InterPro" id="IPR036266">
    <property type="entry name" value="SecA_Wing/Scaffold_sf"/>
</dbReference>
<dbReference type="GO" id="GO:0017038">
    <property type="term" value="P:protein import"/>
    <property type="evidence" value="ECO:0007669"/>
    <property type="project" value="InterPro"/>
</dbReference>
<dbReference type="Pfam" id="PF07517">
    <property type="entry name" value="SecA_DEAD"/>
    <property type="match status" value="1"/>
</dbReference>
<evidence type="ECO:0000256" key="8">
    <source>
        <dbReference type="ARBA" id="ARBA00022741"/>
    </source>
</evidence>
<evidence type="ECO:0000256" key="11">
    <source>
        <dbReference type="ARBA" id="ARBA00022927"/>
    </source>
</evidence>
<dbReference type="InterPro" id="IPR011116">
    <property type="entry name" value="SecA_Wing/Scaffold"/>
</dbReference>
<dbReference type="GO" id="GO:0005886">
    <property type="term" value="C:plasma membrane"/>
    <property type="evidence" value="ECO:0007669"/>
    <property type="project" value="UniProtKB-SubCell"/>
</dbReference>
<dbReference type="InterPro" id="IPR011115">
    <property type="entry name" value="SecA_DEAD"/>
</dbReference>
<dbReference type="InterPro" id="IPR000185">
    <property type="entry name" value="SecA"/>
</dbReference>
<dbReference type="InterPro" id="IPR044722">
    <property type="entry name" value="SecA_SF2_C"/>
</dbReference>
<accession>A0A7C4QLZ8</accession>
<dbReference type="Pfam" id="PF21090">
    <property type="entry name" value="P-loop_SecA"/>
    <property type="match status" value="1"/>
</dbReference>
<keyword evidence="6 15" id="KW-0963">Cytoplasm</keyword>
<dbReference type="GO" id="GO:0043952">
    <property type="term" value="P:protein transport by the Sec complex"/>
    <property type="evidence" value="ECO:0007669"/>
    <property type="project" value="UniProtKB-ARBA"/>
</dbReference>
<dbReference type="FunFam" id="3.90.1440.10:FF:000003">
    <property type="entry name" value="Preprotein translocase SecA subunit"/>
    <property type="match status" value="1"/>
</dbReference>
<comment type="similarity">
    <text evidence="3 15 16">Belongs to the SecA family.</text>
</comment>
<comment type="subcellular location">
    <subcellularLocation>
        <location evidence="15">Cell membrane</location>
        <topology evidence="15">Peripheral membrane protein</topology>
        <orientation evidence="15">Cytoplasmic side</orientation>
    </subcellularLocation>
    <subcellularLocation>
        <location evidence="15">Cytoplasm</location>
    </subcellularLocation>
    <subcellularLocation>
        <location evidence="2">Membrane</location>
        <topology evidence="2">Peripheral membrane protein</topology>
    </subcellularLocation>
    <text evidence="15">Distribution is 50-50.</text>
</comment>
<comment type="caution">
    <text evidence="20">The sequence shown here is derived from an EMBL/GenBank/DDBJ whole genome shotgun (WGS) entry which is preliminary data.</text>
</comment>
<dbReference type="SUPFAM" id="SSF52540">
    <property type="entry name" value="P-loop containing nucleoside triphosphate hydrolases"/>
    <property type="match status" value="2"/>
</dbReference>